<dbReference type="AlphaFoldDB" id="A0A7D4BBJ6"/>
<dbReference type="EMBL" id="CP053921">
    <property type="protein sequence ID" value="QKG71886.1"/>
    <property type="molecule type" value="Genomic_DNA"/>
</dbReference>
<keyword evidence="1" id="KW-1133">Transmembrane helix</keyword>
<keyword evidence="3" id="KW-1185">Reference proteome</keyword>
<proteinExistence type="predicted"/>
<organism evidence="2 3">
    <name type="scientific">Erythrobacter mangrovi</name>
    <dbReference type="NCBI Taxonomy" id="2739433"/>
    <lineage>
        <taxon>Bacteria</taxon>
        <taxon>Pseudomonadati</taxon>
        <taxon>Pseudomonadota</taxon>
        <taxon>Alphaproteobacteria</taxon>
        <taxon>Sphingomonadales</taxon>
        <taxon>Erythrobacteraceae</taxon>
        <taxon>Erythrobacter/Porphyrobacter group</taxon>
        <taxon>Erythrobacter</taxon>
    </lineage>
</organism>
<sequence>MNDQDNERAIDRIDRKLGRAWSRIGGTLFALIGLAMLASALGSGDIAGHWPLLLGAAVMFSLASLAFRSRLGLSELLDDGPPGRKG</sequence>
<dbReference type="Proteomes" id="UP000504693">
    <property type="component" value="Chromosome"/>
</dbReference>
<name>A0A7D4BBJ6_9SPHN</name>
<feature type="transmembrane region" description="Helical" evidence="1">
    <location>
        <begin position="20"/>
        <end position="41"/>
    </location>
</feature>
<keyword evidence="1" id="KW-0812">Transmembrane</keyword>
<accession>A0A7D4BBJ6</accession>
<dbReference type="RefSeq" id="WP_173214952.1">
    <property type="nucleotide sequence ID" value="NZ_CP053921.1"/>
</dbReference>
<evidence type="ECO:0000313" key="3">
    <source>
        <dbReference type="Proteomes" id="UP000504693"/>
    </source>
</evidence>
<feature type="transmembrane region" description="Helical" evidence="1">
    <location>
        <begin position="47"/>
        <end position="67"/>
    </location>
</feature>
<protein>
    <recommendedName>
        <fullName evidence="4">DUF2892 domain-containing protein</fullName>
    </recommendedName>
</protein>
<evidence type="ECO:0000313" key="2">
    <source>
        <dbReference type="EMBL" id="QKG71886.1"/>
    </source>
</evidence>
<dbReference type="KEGG" id="emv:HQR01_11245"/>
<keyword evidence="1" id="KW-0472">Membrane</keyword>
<reference evidence="2 3" key="1">
    <citation type="submission" date="2020-05" db="EMBL/GenBank/DDBJ databases">
        <title>Erythrobacter mangrovi sp. nov., isolated from rhizosphere soil of mangrove plant (Kandelia candel).</title>
        <authorList>
            <person name="Ye Y.H."/>
        </authorList>
    </citation>
    <scope>NUCLEOTIDE SEQUENCE [LARGE SCALE GENOMIC DNA]</scope>
    <source>
        <strain evidence="2 3">EB310</strain>
    </source>
</reference>
<evidence type="ECO:0008006" key="4">
    <source>
        <dbReference type="Google" id="ProtNLM"/>
    </source>
</evidence>
<evidence type="ECO:0000256" key="1">
    <source>
        <dbReference type="SAM" id="Phobius"/>
    </source>
</evidence>
<gene>
    <name evidence="2" type="ORF">HQR01_11245</name>
</gene>